<evidence type="ECO:0000256" key="2">
    <source>
        <dbReference type="ARBA" id="ARBA00022837"/>
    </source>
</evidence>
<dbReference type="PROSITE" id="PS50088">
    <property type="entry name" value="ANK_REPEAT"/>
    <property type="match status" value="2"/>
</dbReference>
<name>A0AA36J5W7_9DINO</name>
<dbReference type="GO" id="GO:0005509">
    <property type="term" value="F:calcium ion binding"/>
    <property type="evidence" value="ECO:0007669"/>
    <property type="project" value="InterPro"/>
</dbReference>
<feature type="repeat" description="ANK" evidence="4">
    <location>
        <begin position="334"/>
        <end position="366"/>
    </location>
</feature>
<dbReference type="Gene3D" id="1.10.238.10">
    <property type="entry name" value="EF-hand"/>
    <property type="match status" value="1"/>
</dbReference>
<dbReference type="PROSITE" id="PS50222">
    <property type="entry name" value="EF_HAND_2"/>
    <property type="match status" value="2"/>
</dbReference>
<dbReference type="PROSITE" id="PS50297">
    <property type="entry name" value="ANK_REP_REGION"/>
    <property type="match status" value="2"/>
</dbReference>
<evidence type="ECO:0000259" key="7">
    <source>
        <dbReference type="PROSITE" id="PS50222"/>
    </source>
</evidence>
<dbReference type="Pfam" id="PF00023">
    <property type="entry name" value="Ank"/>
    <property type="match status" value="1"/>
</dbReference>
<dbReference type="AlphaFoldDB" id="A0AA36J5W7"/>
<feature type="compositionally biased region" description="Basic and acidic residues" evidence="6">
    <location>
        <begin position="879"/>
        <end position="888"/>
    </location>
</feature>
<dbReference type="CDD" id="cd00051">
    <property type="entry name" value="EFh"/>
    <property type="match status" value="1"/>
</dbReference>
<dbReference type="InterPro" id="IPR002048">
    <property type="entry name" value="EF_hand_dom"/>
</dbReference>
<keyword evidence="2" id="KW-0106">Calcium</keyword>
<feature type="compositionally biased region" description="Acidic residues" evidence="6">
    <location>
        <begin position="866"/>
        <end position="878"/>
    </location>
</feature>
<feature type="region of interest" description="Disordered" evidence="6">
    <location>
        <begin position="866"/>
        <end position="888"/>
    </location>
</feature>
<dbReference type="SMART" id="SM00248">
    <property type="entry name" value="ANK"/>
    <property type="match status" value="4"/>
</dbReference>
<dbReference type="InterPro" id="IPR036770">
    <property type="entry name" value="Ankyrin_rpt-contain_sf"/>
</dbReference>
<gene>
    <name evidence="8" type="ORF">EVOR1521_LOCUS22694</name>
</gene>
<evidence type="ECO:0000256" key="3">
    <source>
        <dbReference type="ARBA" id="ARBA00023043"/>
    </source>
</evidence>
<evidence type="ECO:0000256" key="5">
    <source>
        <dbReference type="SAM" id="Coils"/>
    </source>
</evidence>
<comment type="caution">
    <text evidence="8">The sequence shown here is derived from an EMBL/GenBank/DDBJ whole genome shotgun (WGS) entry which is preliminary data.</text>
</comment>
<keyword evidence="1" id="KW-0677">Repeat</keyword>
<dbReference type="PROSITE" id="PS00018">
    <property type="entry name" value="EF_HAND_1"/>
    <property type="match status" value="2"/>
</dbReference>
<reference evidence="8" key="1">
    <citation type="submission" date="2023-08" db="EMBL/GenBank/DDBJ databases">
        <authorList>
            <person name="Chen Y."/>
            <person name="Shah S."/>
            <person name="Dougan E. K."/>
            <person name="Thang M."/>
            <person name="Chan C."/>
        </authorList>
    </citation>
    <scope>NUCLEOTIDE SEQUENCE</scope>
</reference>
<dbReference type="SUPFAM" id="SSF48403">
    <property type="entry name" value="Ankyrin repeat"/>
    <property type="match status" value="1"/>
</dbReference>
<feature type="domain" description="EF-hand" evidence="7">
    <location>
        <begin position="29"/>
        <end position="64"/>
    </location>
</feature>
<evidence type="ECO:0000313" key="8">
    <source>
        <dbReference type="EMBL" id="CAJ1399099.1"/>
    </source>
</evidence>
<proteinExistence type="predicted"/>
<keyword evidence="3 4" id="KW-0040">ANK repeat</keyword>
<sequence>MPPTLAAGPPSLERSLTGSTGAKPETEAKLQDLVSQLFALADVDSSGTIQFKEFMDHHNRVLEIASDSLGRAEVMSGEEAQKIFRQADKDHNHRLDKEEFFDYMHGLLSVVGIKQFESVCETLVKEETLRRAVMAEGFDRKFSERLLEQATNSYFYKQPMKDAALKLLNSRADPNMTDKNGSTILLHVTGKMDAPFAKQLLLARCDPLRHNKELDCAVFRASKSRHMEVLKVLLEPDWNPPVPGEETTKEQDENSPRYRAKMSEEVLKQMPELTGAQLKQLIAKRADLNYKGQNGWTPLTLAVFHGKKDCVEALVRVQDPLKGMKLHLQGKNARGRAALHLAARKDLPEIAKLLISSGADADVKDIDGWTPLHHACFNGNSAVVRELLAGGAQLLIRGNGGFTAFMVTKLPQKASDLSDAVLNIIKPSEGVDFSKRVIPLVKDETMTPLQKIEELLMLPGVSQVPERLRLHETFFHPLQGPNKVKLKLVWTHLIKPLIPRLRTCEVDMDVEPSPHLSEQAKEEHRAEVARRRKLQDHFFKQWALDTRGPRPTAHWKFDNREAYKEELYAILQLELDEYRAEFNKLYERLTDEEECGEELVALPPEEIIHKSLLSQLNAHTFPLWLEQLDVAGAFEQLRLVGHGSLAGKKDNRDAQLEMVELLTISHSLRCGKMFWRNVYRTWLLQCASMADHECSRKVRSIVDKFNAEHEGELIASYHPGPVKTADRTKYKEQMLGLKPSAETFDGRGAAANIIDVVRGTIAVNCPKAALKLLDVFRSLDKSMDRMLLVRVINRYNSECETLEGYRFVEMHLLFRNGVRAGACGRDGTSIELSLLGEVCIVLDDFLKVHKKRHLVYKLRRGVFDWSPEDEEPEDDDFESSLRGDDLTT</sequence>
<dbReference type="PANTHER" id="PTHR24171">
    <property type="entry name" value="ANKYRIN REPEAT DOMAIN-CONTAINING PROTEIN 39-RELATED"/>
    <property type="match status" value="1"/>
</dbReference>
<feature type="coiled-coil region" evidence="5">
    <location>
        <begin position="568"/>
        <end position="595"/>
    </location>
</feature>
<dbReference type="EMBL" id="CAUJNA010003324">
    <property type="protein sequence ID" value="CAJ1399099.1"/>
    <property type="molecule type" value="Genomic_DNA"/>
</dbReference>
<organism evidence="8 9">
    <name type="scientific">Effrenium voratum</name>
    <dbReference type="NCBI Taxonomy" id="2562239"/>
    <lineage>
        <taxon>Eukaryota</taxon>
        <taxon>Sar</taxon>
        <taxon>Alveolata</taxon>
        <taxon>Dinophyceae</taxon>
        <taxon>Suessiales</taxon>
        <taxon>Symbiodiniaceae</taxon>
        <taxon>Effrenium</taxon>
    </lineage>
</organism>
<evidence type="ECO:0000256" key="6">
    <source>
        <dbReference type="SAM" id="MobiDB-lite"/>
    </source>
</evidence>
<dbReference type="Pfam" id="PF12796">
    <property type="entry name" value="Ank_2"/>
    <property type="match status" value="1"/>
</dbReference>
<feature type="domain" description="EF-hand" evidence="7">
    <location>
        <begin position="75"/>
        <end position="110"/>
    </location>
</feature>
<dbReference type="Gene3D" id="1.25.40.20">
    <property type="entry name" value="Ankyrin repeat-containing domain"/>
    <property type="match status" value="3"/>
</dbReference>
<evidence type="ECO:0000256" key="4">
    <source>
        <dbReference type="PROSITE-ProRule" id="PRU00023"/>
    </source>
</evidence>
<evidence type="ECO:0000313" key="9">
    <source>
        <dbReference type="Proteomes" id="UP001178507"/>
    </source>
</evidence>
<dbReference type="InterPro" id="IPR002110">
    <property type="entry name" value="Ankyrin_rpt"/>
</dbReference>
<evidence type="ECO:0000256" key="1">
    <source>
        <dbReference type="ARBA" id="ARBA00022737"/>
    </source>
</evidence>
<keyword evidence="5" id="KW-0175">Coiled coil</keyword>
<protein>
    <recommendedName>
        <fullName evidence="7">EF-hand domain-containing protein</fullName>
    </recommendedName>
</protein>
<accession>A0AA36J5W7</accession>
<feature type="region of interest" description="Disordered" evidence="6">
    <location>
        <begin position="1"/>
        <end position="24"/>
    </location>
</feature>
<dbReference type="SMART" id="SM00054">
    <property type="entry name" value="EFh"/>
    <property type="match status" value="2"/>
</dbReference>
<feature type="repeat" description="ANK" evidence="4">
    <location>
        <begin position="367"/>
        <end position="399"/>
    </location>
</feature>
<dbReference type="Proteomes" id="UP001178507">
    <property type="component" value="Unassembled WGS sequence"/>
</dbReference>
<dbReference type="SUPFAM" id="SSF47473">
    <property type="entry name" value="EF-hand"/>
    <property type="match status" value="1"/>
</dbReference>
<dbReference type="InterPro" id="IPR018247">
    <property type="entry name" value="EF_Hand_1_Ca_BS"/>
</dbReference>
<keyword evidence="9" id="KW-1185">Reference proteome</keyword>
<dbReference type="InterPro" id="IPR011992">
    <property type="entry name" value="EF-hand-dom_pair"/>
</dbReference>
<dbReference type="Pfam" id="PF13499">
    <property type="entry name" value="EF-hand_7"/>
    <property type="match status" value="1"/>
</dbReference>